<accession>A0A7T3FWZ7</accession>
<dbReference type="GO" id="GO:0005198">
    <property type="term" value="F:structural molecule activity"/>
    <property type="evidence" value="ECO:0007669"/>
    <property type="project" value="InterPro"/>
</dbReference>
<dbReference type="EMBL" id="CP065856">
    <property type="protein sequence ID" value="QPV62207.1"/>
    <property type="molecule type" value="Genomic_DNA"/>
</dbReference>
<keyword evidence="1" id="KW-0966">Cell projection</keyword>
<dbReference type="PANTHER" id="PTHR42200">
    <property type="entry name" value="ARCHAEAL FLAGELLA-RELATED PROTEIN F-RELATED"/>
    <property type="match status" value="1"/>
</dbReference>
<keyword evidence="1" id="KW-0282">Flagellum</keyword>
<dbReference type="GeneID" id="60590004"/>
<dbReference type="PANTHER" id="PTHR42200:SF2">
    <property type="entry name" value="ARCHAEAL FLAGELLA-RELATED PROTEIN F"/>
    <property type="match status" value="1"/>
</dbReference>
<dbReference type="Pfam" id="PF01917">
    <property type="entry name" value="Flagellin_arch-type"/>
    <property type="match status" value="1"/>
</dbReference>
<proteinExistence type="predicted"/>
<gene>
    <name evidence="1" type="ORF">I7X12_15885</name>
</gene>
<name>A0A7T3FWZ7_9EURY</name>
<dbReference type="GO" id="GO:0097588">
    <property type="term" value="P:archaeal or bacterial-type flagellum-dependent cell motility"/>
    <property type="evidence" value="ECO:0007669"/>
    <property type="project" value="InterPro"/>
</dbReference>
<reference evidence="1 2" key="1">
    <citation type="submission" date="2020-12" db="EMBL/GenBank/DDBJ databases">
        <title>Halosimplex halophilum sp. nov. and Halosimplex salinum sp. nov., two new members of the genus Halosimplex.</title>
        <authorList>
            <person name="Cui H.L."/>
        </authorList>
    </citation>
    <scope>NUCLEOTIDE SEQUENCE [LARGE SCALE GENOMIC DNA]</scope>
    <source>
        <strain evidence="1 2">YGH94</strain>
    </source>
</reference>
<dbReference type="KEGG" id="hlt:I7X12_15885"/>
<evidence type="ECO:0000313" key="2">
    <source>
        <dbReference type="Proteomes" id="UP000595001"/>
    </source>
</evidence>
<dbReference type="AlphaFoldDB" id="A0A7T3FWZ7"/>
<sequence>MASVSASHLILFIASMLVAASVAGILTESVDRLGGALQDQGLRLSEDIGTDVEIISDSGAGTVYDDTSEVVTVHVKNTGSETLPAQSDAVDVFVDGRYETDVSVTLVGDASSWRPAEVVRLQVDRSDAPLAADEDHRLKVVVNGDEEVFEFRT</sequence>
<dbReference type="InterPro" id="IPR002774">
    <property type="entry name" value="Flagellin_arc-type"/>
</dbReference>
<keyword evidence="2" id="KW-1185">Reference proteome</keyword>
<evidence type="ECO:0000313" key="1">
    <source>
        <dbReference type="EMBL" id="QPV62207.1"/>
    </source>
</evidence>
<dbReference type="RefSeq" id="WP_198061021.1">
    <property type="nucleotide sequence ID" value="NZ_CP065856.1"/>
</dbReference>
<dbReference type="OrthoDB" id="183655at2157"/>
<keyword evidence="1" id="KW-0969">Cilium</keyword>
<organism evidence="1 2">
    <name type="scientific">Halosimplex litoreum</name>
    <dbReference type="NCBI Taxonomy" id="1198301"/>
    <lineage>
        <taxon>Archaea</taxon>
        <taxon>Methanobacteriati</taxon>
        <taxon>Methanobacteriota</taxon>
        <taxon>Stenosarchaea group</taxon>
        <taxon>Halobacteria</taxon>
        <taxon>Halobacteriales</taxon>
        <taxon>Haloarculaceae</taxon>
        <taxon>Halosimplex</taxon>
    </lineage>
</organism>
<dbReference type="Proteomes" id="UP000595001">
    <property type="component" value="Chromosome"/>
</dbReference>
<protein>
    <submittedName>
        <fullName evidence="1">Flagellar protein G</fullName>
    </submittedName>
</protein>